<sequence>MPVQRGTRRAGRGRPASGRPQCGQDRKACDRCRRGLQSRLDPGEFLRSHGYLIRHMNAPQSEEQRYSFIEAHLKVMVAKSVDNQGFYQACYDLLKTAEIPAPSLPEEVRNTIMENHKQLHDTAWPKLLYILEADKTCRYFDPRDVLSMLIYSYPRELARQVQVMMGDHFETFRVIQYAFMRCGRWFLGYSPGTFIFRYSNSLPFTEGLNVMPSVMNFSYEGQVPRSSSEHKLRLMALWKPASELFIGLMHHHLGRSHQADLPRHEALRSREVICSDAFRIILEDWRWLSQRGTFPYQTTKAWICKHAMTQELAWLILRLKDVPEVHGDVQSPDLENLLTTSTGLSLQALAGLWNQQLETMAWEHFHSGNRRELFIYENQGPSSQWFQGLEAPTSYDKPFKSGLKLDAVKYLPEPNQANNFLVQNIWRLYNEQTFQYDIFNPSVEYNLPVLCDCRDALKPYDHLIQENLRQAREQASQCTQVGAQQSVEPFSFSTQN</sequence>
<evidence type="ECO:0000313" key="2">
    <source>
        <dbReference type="EMBL" id="KAF5628763.1"/>
    </source>
</evidence>
<gene>
    <name evidence="2" type="ORF">FTJAE_8713</name>
</gene>
<comment type="caution">
    <text evidence="2">The sequence shown here is derived from an EMBL/GenBank/DDBJ whole genome shotgun (WGS) entry which is preliminary data.</text>
</comment>
<organism evidence="2 3">
    <name type="scientific">Fusarium tjaetaba</name>
    <dbReference type="NCBI Taxonomy" id="1567544"/>
    <lineage>
        <taxon>Eukaryota</taxon>
        <taxon>Fungi</taxon>
        <taxon>Dikarya</taxon>
        <taxon>Ascomycota</taxon>
        <taxon>Pezizomycotina</taxon>
        <taxon>Sordariomycetes</taxon>
        <taxon>Hypocreomycetidae</taxon>
        <taxon>Hypocreales</taxon>
        <taxon>Nectriaceae</taxon>
        <taxon>Fusarium</taxon>
        <taxon>Fusarium fujikuroi species complex</taxon>
    </lineage>
</organism>
<dbReference type="Proteomes" id="UP000530670">
    <property type="component" value="Unassembled WGS sequence"/>
</dbReference>
<dbReference type="RefSeq" id="XP_037204206.1">
    <property type="nucleotide sequence ID" value="XM_037355559.1"/>
</dbReference>
<dbReference type="EMBL" id="JAAQRI010000191">
    <property type="protein sequence ID" value="KAF5628763.1"/>
    <property type="molecule type" value="Genomic_DNA"/>
</dbReference>
<evidence type="ECO:0000313" key="3">
    <source>
        <dbReference type="Proteomes" id="UP000530670"/>
    </source>
</evidence>
<evidence type="ECO:0000256" key="1">
    <source>
        <dbReference type="SAM" id="MobiDB-lite"/>
    </source>
</evidence>
<dbReference type="OrthoDB" id="5104015at2759"/>
<protein>
    <submittedName>
        <fullName evidence="2">Ring finger</fullName>
    </submittedName>
</protein>
<keyword evidence="3" id="KW-1185">Reference proteome</keyword>
<name>A0A8H5R999_9HYPO</name>
<proteinExistence type="predicted"/>
<reference evidence="2 3" key="1">
    <citation type="submission" date="2020-05" db="EMBL/GenBank/DDBJ databases">
        <title>Identification and distribution of gene clusters putatively required for synthesis of sphingolipid metabolism inhibitors in phylogenetically diverse species of the filamentous fungus Fusarium.</title>
        <authorList>
            <person name="Kim H.-S."/>
            <person name="Busman M."/>
            <person name="Brown D.W."/>
            <person name="Divon H."/>
            <person name="Uhlig S."/>
            <person name="Proctor R.H."/>
        </authorList>
    </citation>
    <scope>NUCLEOTIDE SEQUENCE [LARGE SCALE GENOMIC DNA]</scope>
    <source>
        <strain evidence="2 3">NRRL 66243</strain>
    </source>
</reference>
<accession>A0A8H5R999</accession>
<feature type="compositionally biased region" description="Basic residues" evidence="1">
    <location>
        <begin position="1"/>
        <end position="12"/>
    </location>
</feature>
<feature type="region of interest" description="Disordered" evidence="1">
    <location>
        <begin position="1"/>
        <end position="26"/>
    </location>
</feature>
<dbReference type="AlphaFoldDB" id="A0A8H5R999"/>
<dbReference type="GeneID" id="59307829"/>